<name>A0A409YG95_9AGAR</name>
<keyword evidence="3" id="KW-1185">Reference proteome</keyword>
<feature type="region of interest" description="Disordered" evidence="1">
    <location>
        <begin position="1"/>
        <end position="77"/>
    </location>
</feature>
<feature type="compositionally biased region" description="Polar residues" evidence="1">
    <location>
        <begin position="171"/>
        <end position="180"/>
    </location>
</feature>
<dbReference type="Proteomes" id="UP000284706">
    <property type="component" value="Unassembled WGS sequence"/>
</dbReference>
<accession>A0A409YG95</accession>
<sequence>DKRKSNRTRRTRRRPYSPGFALFPPEAEASDAVLGRPRAYDDAASELAQPPDSRTAPISTTEGAHDSIVASTNDEAQGSTFVYYVQESVEEETARREENKRKKDDRDISRKLRNLQNLNRHLGTDEQLKAIRDHLALSTSTNLSSTRTLQDNTLFYENAAQPSGHYRHGLTESSQQTSTDFHAPPPSTSDATTHPTLNFPYSVNPITNQGFQDYGHQHQPAHGEMGRFAYGSSEDVFAGHHPAQHTAQHISPANIHPASSSPQSRNATFERRARRIALNRAERQRSRLDSSQVNSNIEGTAEQFNVQPTNSLPGPSSAPRYEGLGRHLSAEHDIHLDFSHAQNTTPNTPRLEGPSRLNSLRYTQDDANPQTMERETDSSLANWDGFHP</sequence>
<evidence type="ECO:0000313" key="3">
    <source>
        <dbReference type="Proteomes" id="UP000284706"/>
    </source>
</evidence>
<feature type="compositionally biased region" description="Basic and acidic residues" evidence="1">
    <location>
        <begin position="92"/>
        <end position="108"/>
    </location>
</feature>
<feature type="region of interest" description="Disordered" evidence="1">
    <location>
        <begin position="163"/>
        <end position="192"/>
    </location>
</feature>
<feature type="region of interest" description="Disordered" evidence="1">
    <location>
        <begin position="89"/>
        <end position="108"/>
    </location>
</feature>
<feature type="region of interest" description="Disordered" evidence="1">
    <location>
        <begin position="280"/>
        <end position="323"/>
    </location>
</feature>
<evidence type="ECO:0000313" key="2">
    <source>
        <dbReference type="EMBL" id="PPR02039.1"/>
    </source>
</evidence>
<feature type="compositionally biased region" description="Basic residues" evidence="1">
    <location>
        <begin position="1"/>
        <end position="15"/>
    </location>
</feature>
<protein>
    <submittedName>
        <fullName evidence="2">Uncharacterized protein</fullName>
    </submittedName>
</protein>
<comment type="caution">
    <text evidence="2">The sequence shown here is derived from an EMBL/GenBank/DDBJ whole genome shotgun (WGS) entry which is preliminary data.</text>
</comment>
<evidence type="ECO:0000256" key="1">
    <source>
        <dbReference type="SAM" id="MobiDB-lite"/>
    </source>
</evidence>
<dbReference type="AlphaFoldDB" id="A0A409YG95"/>
<feature type="region of interest" description="Disordered" evidence="1">
    <location>
        <begin position="340"/>
        <end position="388"/>
    </location>
</feature>
<reference evidence="2 3" key="1">
    <citation type="journal article" date="2018" name="Evol. Lett.">
        <title>Horizontal gene cluster transfer increased hallucinogenic mushroom diversity.</title>
        <authorList>
            <person name="Reynolds H.T."/>
            <person name="Vijayakumar V."/>
            <person name="Gluck-Thaler E."/>
            <person name="Korotkin H.B."/>
            <person name="Matheny P.B."/>
            <person name="Slot J.C."/>
        </authorList>
    </citation>
    <scope>NUCLEOTIDE SEQUENCE [LARGE SCALE GENOMIC DNA]</scope>
    <source>
        <strain evidence="2 3">SRW20</strain>
    </source>
</reference>
<feature type="compositionally biased region" description="Polar residues" evidence="1">
    <location>
        <begin position="289"/>
        <end position="314"/>
    </location>
</feature>
<organism evidence="2 3">
    <name type="scientific">Gymnopilus dilepis</name>
    <dbReference type="NCBI Taxonomy" id="231916"/>
    <lineage>
        <taxon>Eukaryota</taxon>
        <taxon>Fungi</taxon>
        <taxon>Dikarya</taxon>
        <taxon>Basidiomycota</taxon>
        <taxon>Agaricomycotina</taxon>
        <taxon>Agaricomycetes</taxon>
        <taxon>Agaricomycetidae</taxon>
        <taxon>Agaricales</taxon>
        <taxon>Agaricineae</taxon>
        <taxon>Hymenogastraceae</taxon>
        <taxon>Gymnopilus</taxon>
    </lineage>
</organism>
<gene>
    <name evidence="2" type="ORF">CVT26_008710</name>
</gene>
<dbReference type="InParanoid" id="A0A409YG95"/>
<proteinExistence type="predicted"/>
<dbReference type="EMBL" id="NHYE01000878">
    <property type="protein sequence ID" value="PPR02039.1"/>
    <property type="molecule type" value="Genomic_DNA"/>
</dbReference>
<feature type="non-terminal residue" evidence="2">
    <location>
        <position position="1"/>
    </location>
</feature>
<feature type="compositionally biased region" description="Polar residues" evidence="1">
    <location>
        <begin position="356"/>
        <end position="371"/>
    </location>
</feature>